<keyword evidence="2" id="KW-1185">Reference proteome</keyword>
<evidence type="ECO:0000313" key="1">
    <source>
        <dbReference type="EMBL" id="GGB67541.1"/>
    </source>
</evidence>
<organism evidence="1 2">
    <name type="scientific">Henriciella pelagia</name>
    <dbReference type="NCBI Taxonomy" id="1977912"/>
    <lineage>
        <taxon>Bacteria</taxon>
        <taxon>Pseudomonadati</taxon>
        <taxon>Pseudomonadota</taxon>
        <taxon>Alphaproteobacteria</taxon>
        <taxon>Hyphomonadales</taxon>
        <taxon>Hyphomonadaceae</taxon>
        <taxon>Henriciella</taxon>
    </lineage>
</organism>
<reference evidence="2" key="1">
    <citation type="journal article" date="2019" name="Int. J. Syst. Evol. Microbiol.">
        <title>The Global Catalogue of Microorganisms (GCM) 10K type strain sequencing project: providing services to taxonomists for standard genome sequencing and annotation.</title>
        <authorList>
            <consortium name="The Broad Institute Genomics Platform"/>
            <consortium name="The Broad Institute Genome Sequencing Center for Infectious Disease"/>
            <person name="Wu L."/>
            <person name="Ma J."/>
        </authorList>
    </citation>
    <scope>NUCLEOTIDE SEQUENCE [LARGE SCALE GENOMIC DNA]</scope>
    <source>
        <strain evidence="2">CGMCC 1.15928</strain>
    </source>
</reference>
<sequence length="170" mass="18664">MPSLLPIRDVALDDIISANILGDDSDVVAAVLKIHLALEAILIETIAMVQAEDEKLPYGFWRKVEFLADRQVISDTDAKAYGLFNKTRNEIAHVFGQTVTLNGLLELARKLEGLRVDFSDSVGGYSEEMAEEFYGGTAGVLTEIGWSLLFHAGYKLAEVGGRDIFATQEK</sequence>
<comment type="caution">
    <text evidence="1">The sequence shown here is derived from an EMBL/GenBank/DDBJ whole genome shotgun (WGS) entry which is preliminary data.</text>
</comment>
<evidence type="ECO:0008006" key="3">
    <source>
        <dbReference type="Google" id="ProtNLM"/>
    </source>
</evidence>
<dbReference type="EMBL" id="BMKF01000001">
    <property type="protein sequence ID" value="GGB67541.1"/>
    <property type="molecule type" value="Genomic_DNA"/>
</dbReference>
<protein>
    <recommendedName>
        <fullName evidence="3">DUF86 domain-containing protein</fullName>
    </recommendedName>
</protein>
<dbReference type="RefSeq" id="WP_084394730.1">
    <property type="nucleotide sequence ID" value="NZ_BMKF01000001.1"/>
</dbReference>
<proteinExistence type="predicted"/>
<evidence type="ECO:0000313" key="2">
    <source>
        <dbReference type="Proteomes" id="UP000628854"/>
    </source>
</evidence>
<name>A0ABQ1JJH3_9PROT</name>
<dbReference type="Proteomes" id="UP000628854">
    <property type="component" value="Unassembled WGS sequence"/>
</dbReference>
<gene>
    <name evidence="1" type="ORF">GCM10011503_15450</name>
</gene>
<accession>A0ABQ1JJH3</accession>